<dbReference type="OrthoDB" id="8449266at2"/>
<accession>A0A1I5CA88</accession>
<feature type="region of interest" description="Disordered" evidence="1">
    <location>
        <begin position="91"/>
        <end position="115"/>
    </location>
</feature>
<dbReference type="RefSeq" id="WP_090069350.1">
    <property type="nucleotide sequence ID" value="NZ_FOVR01000002.1"/>
</dbReference>
<organism evidence="2 3">
    <name type="scientific">Cohaesibacter marisflavi</name>
    <dbReference type="NCBI Taxonomy" id="655353"/>
    <lineage>
        <taxon>Bacteria</taxon>
        <taxon>Pseudomonadati</taxon>
        <taxon>Pseudomonadota</taxon>
        <taxon>Alphaproteobacteria</taxon>
        <taxon>Hyphomicrobiales</taxon>
        <taxon>Cohaesibacteraceae</taxon>
    </lineage>
</organism>
<feature type="compositionally biased region" description="Polar residues" evidence="1">
    <location>
        <begin position="1"/>
        <end position="16"/>
    </location>
</feature>
<name>A0A1I5CA88_9HYPH</name>
<dbReference type="Proteomes" id="UP000199236">
    <property type="component" value="Unassembled WGS sequence"/>
</dbReference>
<protein>
    <submittedName>
        <fullName evidence="2">Uncharacterized protein</fullName>
    </submittedName>
</protein>
<feature type="region of interest" description="Disordered" evidence="1">
    <location>
        <begin position="1"/>
        <end position="20"/>
    </location>
</feature>
<dbReference type="EMBL" id="FOVR01000002">
    <property type="protein sequence ID" value="SFN83913.1"/>
    <property type="molecule type" value="Genomic_DNA"/>
</dbReference>
<evidence type="ECO:0000313" key="3">
    <source>
        <dbReference type="Proteomes" id="UP000199236"/>
    </source>
</evidence>
<gene>
    <name evidence="2" type="ORF">SAMN04488056_102169</name>
</gene>
<evidence type="ECO:0000256" key="1">
    <source>
        <dbReference type="SAM" id="MobiDB-lite"/>
    </source>
</evidence>
<dbReference type="AlphaFoldDB" id="A0A1I5CA88"/>
<evidence type="ECO:0000313" key="2">
    <source>
        <dbReference type="EMBL" id="SFN83913.1"/>
    </source>
</evidence>
<sequence>MHQSTQRAVEQTVQQKTHLREKEASLVKMMAEGDPILVNALMASHAKQLKKVAKERAELDQALEVLQQQLRKHGTTMESVRRFLTMVEDKERKEQEKSDNLEILEMVTNPRADHP</sequence>
<feature type="compositionally biased region" description="Basic and acidic residues" evidence="1">
    <location>
        <begin position="91"/>
        <end position="100"/>
    </location>
</feature>
<reference evidence="2 3" key="1">
    <citation type="submission" date="2016-10" db="EMBL/GenBank/DDBJ databases">
        <authorList>
            <person name="de Groot N.N."/>
        </authorList>
    </citation>
    <scope>NUCLEOTIDE SEQUENCE [LARGE SCALE GENOMIC DNA]</scope>
    <source>
        <strain evidence="2 3">CGMCC 1.9157</strain>
    </source>
</reference>
<proteinExistence type="predicted"/>
<dbReference type="STRING" id="655353.SAMN04488056_102169"/>
<keyword evidence="3" id="KW-1185">Reference proteome</keyword>